<proteinExistence type="predicted"/>
<gene>
    <name evidence="1" type="ORF">PSYICH_LOCUS1487</name>
</gene>
<accession>A0A9P0CB73</accession>
<dbReference type="OrthoDB" id="8193306at2759"/>
<dbReference type="AlphaFoldDB" id="A0A9P0CB73"/>
<evidence type="ECO:0000313" key="1">
    <source>
        <dbReference type="EMBL" id="CAH1100332.1"/>
    </source>
</evidence>
<evidence type="ECO:0000313" key="2">
    <source>
        <dbReference type="Proteomes" id="UP001153636"/>
    </source>
</evidence>
<name>A0A9P0CB73_9CUCU</name>
<sequence>MRLSIFPEEVLISLKEQERDNLKIVCEWGCDGSQQSKFKQKFENVTDSNENMFQSYFVPLRLVCGNDKKIVWANPTSPFPRYCRPIRFRFVKETTDITEEEKTQQRWTQIEHNF</sequence>
<reference evidence="1" key="1">
    <citation type="submission" date="2022-01" db="EMBL/GenBank/DDBJ databases">
        <authorList>
            <person name="King R."/>
        </authorList>
    </citation>
    <scope>NUCLEOTIDE SEQUENCE</scope>
</reference>
<organism evidence="1 2">
    <name type="scientific">Psylliodes chrysocephalus</name>
    <dbReference type="NCBI Taxonomy" id="3402493"/>
    <lineage>
        <taxon>Eukaryota</taxon>
        <taxon>Metazoa</taxon>
        <taxon>Ecdysozoa</taxon>
        <taxon>Arthropoda</taxon>
        <taxon>Hexapoda</taxon>
        <taxon>Insecta</taxon>
        <taxon>Pterygota</taxon>
        <taxon>Neoptera</taxon>
        <taxon>Endopterygota</taxon>
        <taxon>Coleoptera</taxon>
        <taxon>Polyphaga</taxon>
        <taxon>Cucujiformia</taxon>
        <taxon>Chrysomeloidea</taxon>
        <taxon>Chrysomelidae</taxon>
        <taxon>Galerucinae</taxon>
        <taxon>Alticini</taxon>
        <taxon>Psylliodes</taxon>
    </lineage>
</organism>
<keyword evidence="2" id="KW-1185">Reference proteome</keyword>
<dbReference type="EMBL" id="OV651822">
    <property type="protein sequence ID" value="CAH1100332.1"/>
    <property type="molecule type" value="Genomic_DNA"/>
</dbReference>
<protein>
    <submittedName>
        <fullName evidence="1">Uncharacterized protein</fullName>
    </submittedName>
</protein>
<dbReference type="Proteomes" id="UP001153636">
    <property type="component" value="Chromosome 10"/>
</dbReference>